<gene>
    <name evidence="2" type="ORF">BDV24DRAFT_67001</name>
</gene>
<reference evidence="2" key="1">
    <citation type="submission" date="2019-04" db="EMBL/GenBank/DDBJ databases">
        <title>Friends and foes A comparative genomics study of 23 Aspergillus species from section Flavi.</title>
        <authorList>
            <consortium name="DOE Joint Genome Institute"/>
            <person name="Kjaerbolling I."/>
            <person name="Vesth T."/>
            <person name="Frisvad J.C."/>
            <person name="Nybo J.L."/>
            <person name="Theobald S."/>
            <person name="Kildgaard S."/>
            <person name="Isbrandt T."/>
            <person name="Kuo A."/>
            <person name="Sato A."/>
            <person name="Lyhne E.K."/>
            <person name="Kogle M.E."/>
            <person name="Wiebenga A."/>
            <person name="Kun R.S."/>
            <person name="Lubbers R.J."/>
            <person name="Makela M.R."/>
            <person name="Barry K."/>
            <person name="Chovatia M."/>
            <person name="Clum A."/>
            <person name="Daum C."/>
            <person name="Haridas S."/>
            <person name="He G."/>
            <person name="LaButti K."/>
            <person name="Lipzen A."/>
            <person name="Mondo S."/>
            <person name="Riley R."/>
            <person name="Salamov A."/>
            <person name="Simmons B.A."/>
            <person name="Magnuson J.K."/>
            <person name="Henrissat B."/>
            <person name="Mortensen U.H."/>
            <person name="Larsen T.O."/>
            <person name="Devries R.P."/>
            <person name="Grigoriev I.V."/>
            <person name="Machida M."/>
            <person name="Baker S.E."/>
            <person name="Andersen M.R."/>
        </authorList>
    </citation>
    <scope>NUCLEOTIDE SEQUENCE</scope>
    <source>
        <strain evidence="2">CBS 117612</strain>
    </source>
</reference>
<dbReference type="AlphaFoldDB" id="A0A5N6YMF9"/>
<proteinExistence type="predicted"/>
<dbReference type="Gene3D" id="3.30.559.30">
    <property type="entry name" value="Nonribosomal peptide synthetase, condensation domain"/>
    <property type="match status" value="1"/>
</dbReference>
<evidence type="ECO:0000256" key="1">
    <source>
        <dbReference type="SAM" id="MobiDB-lite"/>
    </source>
</evidence>
<accession>A0A5N6YMF9</accession>
<name>A0A5N6YMF9_9EURO</name>
<feature type="region of interest" description="Disordered" evidence="1">
    <location>
        <begin position="1"/>
        <end position="29"/>
    </location>
</feature>
<evidence type="ECO:0000313" key="2">
    <source>
        <dbReference type="EMBL" id="KAE8346675.1"/>
    </source>
</evidence>
<feature type="region of interest" description="Disordered" evidence="1">
    <location>
        <begin position="159"/>
        <end position="180"/>
    </location>
</feature>
<dbReference type="Proteomes" id="UP000325558">
    <property type="component" value="Unassembled WGS sequence"/>
</dbReference>
<dbReference type="EMBL" id="ML737115">
    <property type="protein sequence ID" value="KAE8346675.1"/>
    <property type="molecule type" value="Genomic_DNA"/>
</dbReference>
<protein>
    <submittedName>
        <fullName evidence="2">Uncharacterized protein</fullName>
    </submittedName>
</protein>
<sequence>MAHSTQCFLPKFSPLSEGPKGPMSMRTRMSSSESTQLISAWQEGQLDALLQTTWALVLYRYTGSGDICFGFQQPTADDFATHSSDSAPICTCRLSVSEDDSIRGLLEKAKGRSDLANSAEKCGTPSVVNESFQLYNTMMMIQNCRETIRASTDIPVQPVTSAALPDESPVSRSPSREGLT</sequence>
<dbReference type="SUPFAM" id="SSF52777">
    <property type="entry name" value="CoA-dependent acyltransferases"/>
    <property type="match status" value="1"/>
</dbReference>
<organism evidence="2">
    <name type="scientific">Aspergillus arachidicola</name>
    <dbReference type="NCBI Taxonomy" id="656916"/>
    <lineage>
        <taxon>Eukaryota</taxon>
        <taxon>Fungi</taxon>
        <taxon>Dikarya</taxon>
        <taxon>Ascomycota</taxon>
        <taxon>Pezizomycotina</taxon>
        <taxon>Eurotiomycetes</taxon>
        <taxon>Eurotiomycetidae</taxon>
        <taxon>Eurotiales</taxon>
        <taxon>Aspergillaceae</taxon>
        <taxon>Aspergillus</taxon>
        <taxon>Aspergillus subgen. Circumdati</taxon>
    </lineage>
</organism>